<dbReference type="RefSeq" id="WP_255311551.1">
    <property type="nucleotide sequence ID" value="NZ_FNZC01000003.1"/>
</dbReference>
<reference evidence="1" key="2">
    <citation type="submission" date="2022-09" db="EMBL/GenBank/DDBJ databases">
        <title>Intensive care unit water sources are persistently colonized with multi-drug resistant bacteria and are the site of extensive horizontal gene transfer of antibiotic resistance genes.</title>
        <authorList>
            <person name="Diorio-Toth L."/>
        </authorList>
    </citation>
    <scope>NUCLEOTIDE SEQUENCE</scope>
    <source>
        <strain evidence="1">GD04000</strain>
    </source>
</reference>
<reference evidence="4 5" key="1">
    <citation type="submission" date="2018-06" db="EMBL/GenBank/DDBJ databases">
        <authorList>
            <consortium name="Pathogen Informatics"/>
            <person name="Doyle S."/>
        </authorList>
    </citation>
    <scope>NUCLEOTIDE SEQUENCE [LARGE SCALE GENOMIC DNA]</scope>
    <source>
        <strain evidence="2 5">NCTC10692</strain>
        <strain evidence="3 4">NCTC10860</strain>
    </source>
</reference>
<evidence type="ECO:0000313" key="2">
    <source>
        <dbReference type="EMBL" id="SUD50395.1"/>
    </source>
</evidence>
<sequence>MKKFRLLHDHLVDSDLTGELSYENPRRKYLAKPGIKDDDR</sequence>
<organism evidence="2 5">
    <name type="scientific">Ectopseudomonas oleovorans</name>
    <name type="common">Pseudomonas oleovorans</name>
    <dbReference type="NCBI Taxonomy" id="301"/>
    <lineage>
        <taxon>Bacteria</taxon>
        <taxon>Pseudomonadati</taxon>
        <taxon>Pseudomonadota</taxon>
        <taxon>Gammaproteobacteria</taxon>
        <taxon>Pseudomonadales</taxon>
        <taxon>Pseudomonadaceae</taxon>
        <taxon>Ectopseudomonas</taxon>
    </lineage>
</organism>
<dbReference type="Proteomes" id="UP001159292">
    <property type="component" value="Unassembled WGS sequence"/>
</dbReference>
<accession>A0A061CNN6</accession>
<dbReference type="Proteomes" id="UP000255303">
    <property type="component" value="Unassembled WGS sequence"/>
</dbReference>
<dbReference type="EMBL" id="UGUV01000002">
    <property type="protein sequence ID" value="SUD50395.1"/>
    <property type="molecule type" value="Genomic_DNA"/>
</dbReference>
<evidence type="ECO:0000313" key="3">
    <source>
        <dbReference type="EMBL" id="SUD58875.1"/>
    </source>
</evidence>
<proteinExistence type="predicted"/>
<name>A0A061CNN6_ECTOL</name>
<dbReference type="EMBL" id="UGUW01000004">
    <property type="protein sequence ID" value="SUD58875.1"/>
    <property type="molecule type" value="Genomic_DNA"/>
</dbReference>
<dbReference type="Proteomes" id="UP000254084">
    <property type="component" value="Unassembled WGS sequence"/>
</dbReference>
<dbReference type="AlphaFoldDB" id="A0A061CNN6"/>
<gene>
    <name evidence="1" type="ORF">N7671_04700</name>
    <name evidence="2" type="ORF">NCTC10692_00799</name>
    <name evidence="3" type="ORF">NCTC10860_01130</name>
</gene>
<dbReference type="EMBL" id="JAOEET010000008">
    <property type="protein sequence ID" value="MDH0566568.1"/>
    <property type="molecule type" value="Genomic_DNA"/>
</dbReference>
<evidence type="ECO:0000313" key="5">
    <source>
        <dbReference type="Proteomes" id="UP000255303"/>
    </source>
</evidence>
<protein>
    <submittedName>
        <fullName evidence="2">Uncharacterized protein</fullName>
    </submittedName>
</protein>
<evidence type="ECO:0000313" key="1">
    <source>
        <dbReference type="EMBL" id="MDH0566568.1"/>
    </source>
</evidence>
<evidence type="ECO:0000313" key="4">
    <source>
        <dbReference type="Proteomes" id="UP000254084"/>
    </source>
</evidence>
<accession>A0A379JPE7</accession>